<organism evidence="1 2">
    <name type="scientific">Botrytis tulipae</name>
    <dbReference type="NCBI Taxonomy" id="87230"/>
    <lineage>
        <taxon>Eukaryota</taxon>
        <taxon>Fungi</taxon>
        <taxon>Dikarya</taxon>
        <taxon>Ascomycota</taxon>
        <taxon>Pezizomycotina</taxon>
        <taxon>Leotiomycetes</taxon>
        <taxon>Helotiales</taxon>
        <taxon>Sclerotiniaceae</taxon>
        <taxon>Botrytis</taxon>
    </lineage>
</organism>
<name>A0A4Z1EKH9_9HELO</name>
<comment type="caution">
    <text evidence="1">The sequence shown here is derived from an EMBL/GenBank/DDBJ whole genome shotgun (WGS) entry which is preliminary data.</text>
</comment>
<reference evidence="1 2" key="1">
    <citation type="submission" date="2017-12" db="EMBL/GenBank/DDBJ databases">
        <title>Comparative genomics of Botrytis spp.</title>
        <authorList>
            <person name="Valero-Jimenez C.A."/>
            <person name="Tapia P."/>
            <person name="Veloso J."/>
            <person name="Silva-Moreno E."/>
            <person name="Staats M."/>
            <person name="Valdes J.H."/>
            <person name="Van Kan J.A.L."/>
        </authorList>
    </citation>
    <scope>NUCLEOTIDE SEQUENCE [LARGE SCALE GENOMIC DNA]</scope>
    <source>
        <strain evidence="1 2">Bt9001</strain>
    </source>
</reference>
<dbReference type="EMBL" id="PQXH01000080">
    <property type="protein sequence ID" value="TGO12906.1"/>
    <property type="molecule type" value="Genomic_DNA"/>
</dbReference>
<proteinExistence type="predicted"/>
<evidence type="ECO:0000313" key="1">
    <source>
        <dbReference type="EMBL" id="TGO12906.1"/>
    </source>
</evidence>
<evidence type="ECO:0000313" key="2">
    <source>
        <dbReference type="Proteomes" id="UP000297777"/>
    </source>
</evidence>
<sequence>MLQGELGSERVTSINGERSVDGKAGKIVANAEVRVWIGLRRTECPWCYSEREQRETYYDS</sequence>
<accession>A0A4Z1EKH9</accession>
<gene>
    <name evidence="1" type="ORF">BTUL_0080g00260</name>
</gene>
<keyword evidence="2" id="KW-1185">Reference proteome</keyword>
<protein>
    <submittedName>
        <fullName evidence="1">Uncharacterized protein</fullName>
    </submittedName>
</protein>
<dbReference type="AlphaFoldDB" id="A0A4Z1EKH9"/>
<dbReference type="Proteomes" id="UP000297777">
    <property type="component" value="Unassembled WGS sequence"/>
</dbReference>